<gene>
    <name evidence="5" type="ORF">FHU39_002324</name>
</gene>
<proteinExistence type="predicted"/>
<evidence type="ECO:0000256" key="1">
    <source>
        <dbReference type="ARBA" id="ARBA00001946"/>
    </source>
</evidence>
<dbReference type="PROSITE" id="PS51462">
    <property type="entry name" value="NUDIX"/>
    <property type="match status" value="1"/>
</dbReference>
<feature type="domain" description="Nudix hydrolase" evidence="4">
    <location>
        <begin position="1"/>
        <end position="131"/>
    </location>
</feature>
<dbReference type="RefSeq" id="WP_183320478.1">
    <property type="nucleotide sequence ID" value="NZ_JACHVQ010000001.1"/>
</dbReference>
<evidence type="ECO:0000256" key="2">
    <source>
        <dbReference type="ARBA" id="ARBA00022801"/>
    </source>
</evidence>
<evidence type="ECO:0000256" key="3">
    <source>
        <dbReference type="SAM" id="MobiDB-lite"/>
    </source>
</evidence>
<dbReference type="PANTHER" id="PTHR43046:SF14">
    <property type="entry name" value="MUTT_NUDIX FAMILY PROTEIN"/>
    <property type="match status" value="1"/>
</dbReference>
<keyword evidence="2 5" id="KW-0378">Hydrolase</keyword>
<dbReference type="SUPFAM" id="SSF55811">
    <property type="entry name" value="Nudix"/>
    <property type="match status" value="1"/>
</dbReference>
<evidence type="ECO:0000259" key="4">
    <source>
        <dbReference type="PROSITE" id="PS51462"/>
    </source>
</evidence>
<evidence type="ECO:0000313" key="5">
    <source>
        <dbReference type="EMBL" id="MBB2892340.1"/>
    </source>
</evidence>
<dbReference type="PROSITE" id="PS00893">
    <property type="entry name" value="NUDIX_BOX"/>
    <property type="match status" value="1"/>
</dbReference>
<feature type="region of interest" description="Disordered" evidence="3">
    <location>
        <begin position="20"/>
        <end position="41"/>
    </location>
</feature>
<dbReference type="PANTHER" id="PTHR43046">
    <property type="entry name" value="GDP-MANNOSE MANNOSYL HYDROLASE"/>
    <property type="match status" value="1"/>
</dbReference>
<dbReference type="InterPro" id="IPR020084">
    <property type="entry name" value="NUDIX_hydrolase_CS"/>
</dbReference>
<dbReference type="InterPro" id="IPR015797">
    <property type="entry name" value="NUDIX_hydrolase-like_dom_sf"/>
</dbReference>
<dbReference type="Gene3D" id="3.90.79.10">
    <property type="entry name" value="Nucleoside Triphosphate Pyrophosphohydrolase"/>
    <property type="match status" value="1"/>
</dbReference>
<accession>A0A839N3L2</accession>
<name>A0A839N3L2_9MICO</name>
<protein>
    <submittedName>
        <fullName evidence="5">8-oxo-dGTP diphosphatase</fullName>
        <ecNumber evidence="5">3.6.1.55</ecNumber>
    </submittedName>
</protein>
<organism evidence="5 6">
    <name type="scientific">Flexivirga oryzae</name>
    <dbReference type="NCBI Taxonomy" id="1794944"/>
    <lineage>
        <taxon>Bacteria</taxon>
        <taxon>Bacillati</taxon>
        <taxon>Actinomycetota</taxon>
        <taxon>Actinomycetes</taxon>
        <taxon>Micrococcales</taxon>
        <taxon>Dermacoccaceae</taxon>
        <taxon>Flexivirga</taxon>
    </lineage>
</organism>
<dbReference type="Proteomes" id="UP000559182">
    <property type="component" value="Unassembled WGS sequence"/>
</dbReference>
<evidence type="ECO:0000313" key="6">
    <source>
        <dbReference type="Proteomes" id="UP000559182"/>
    </source>
</evidence>
<dbReference type="EC" id="3.6.1.55" evidence="5"/>
<comment type="caution">
    <text evidence="5">The sequence shown here is derived from an EMBL/GenBank/DDBJ whole genome shotgun (WGS) entry which is preliminary data.</text>
</comment>
<comment type="cofactor">
    <cofactor evidence="1">
        <name>Mg(2+)</name>
        <dbReference type="ChEBI" id="CHEBI:18420"/>
    </cofactor>
</comment>
<dbReference type="AlphaFoldDB" id="A0A839N3L2"/>
<dbReference type="Pfam" id="PF00293">
    <property type="entry name" value="NUDIX"/>
    <property type="match status" value="1"/>
</dbReference>
<keyword evidence="6" id="KW-1185">Reference proteome</keyword>
<reference evidence="5 6" key="1">
    <citation type="submission" date="2020-08" db="EMBL/GenBank/DDBJ databases">
        <title>Sequencing the genomes of 1000 actinobacteria strains.</title>
        <authorList>
            <person name="Klenk H.-P."/>
        </authorList>
    </citation>
    <scope>NUCLEOTIDE SEQUENCE [LARGE SCALE GENOMIC DNA]</scope>
    <source>
        <strain evidence="5 6">DSM 105369</strain>
    </source>
</reference>
<dbReference type="GO" id="GO:0035539">
    <property type="term" value="F:8-oxo-7,8-dihydrodeoxyguanosine triphosphate pyrophosphatase activity"/>
    <property type="evidence" value="ECO:0007669"/>
    <property type="project" value="UniProtKB-EC"/>
</dbReference>
<sequence length="141" mass="15349">MRQRVAALIQRHGRLLVVRQRSRGQSGRHDGPPYLTPPGGGVEAHETLQDAVVREVKEEVGLDVVSTTFVTRLDHRGGNTALFSASVADGDPVLGFDPEIECDCPRLVGIEWVPAPPLDAWRGADALSLLKVVVADERREP</sequence>
<dbReference type="InterPro" id="IPR000086">
    <property type="entry name" value="NUDIX_hydrolase_dom"/>
</dbReference>
<dbReference type="EMBL" id="JACHVQ010000001">
    <property type="protein sequence ID" value="MBB2892340.1"/>
    <property type="molecule type" value="Genomic_DNA"/>
</dbReference>